<dbReference type="InParanoid" id="A0A177CEE1"/>
<keyword evidence="1" id="KW-0732">Signal</keyword>
<sequence length="137" mass="13519">MHGLKMLGSVILFALSVVAQKASSVTPASAMPVVTMMWGESKPTNAALAASAESVGSAMASQIATAASKMNMSGMSMATGTTKTMSEMSGMSMTSVSGMSMGTASATGMMMGGAPQDAAWGAGISMLMMGMGAALVV</sequence>
<organism evidence="2 3">
    <name type="scientific">Paraphaeosphaeria sporulosa</name>
    <dbReference type="NCBI Taxonomy" id="1460663"/>
    <lineage>
        <taxon>Eukaryota</taxon>
        <taxon>Fungi</taxon>
        <taxon>Dikarya</taxon>
        <taxon>Ascomycota</taxon>
        <taxon>Pezizomycotina</taxon>
        <taxon>Dothideomycetes</taxon>
        <taxon>Pleosporomycetidae</taxon>
        <taxon>Pleosporales</taxon>
        <taxon>Massarineae</taxon>
        <taxon>Didymosphaeriaceae</taxon>
        <taxon>Paraphaeosphaeria</taxon>
    </lineage>
</organism>
<gene>
    <name evidence="2" type="ORF">CC84DRAFT_1176082</name>
</gene>
<dbReference type="Proteomes" id="UP000077069">
    <property type="component" value="Unassembled WGS sequence"/>
</dbReference>
<dbReference type="OrthoDB" id="10528180at2759"/>
<dbReference type="RefSeq" id="XP_018036368.1">
    <property type="nucleotide sequence ID" value="XM_018180189.1"/>
</dbReference>
<keyword evidence="3" id="KW-1185">Reference proteome</keyword>
<dbReference type="GeneID" id="28763675"/>
<protein>
    <submittedName>
        <fullName evidence="2">Uncharacterized protein</fullName>
    </submittedName>
</protein>
<name>A0A177CEE1_9PLEO</name>
<evidence type="ECO:0000313" key="3">
    <source>
        <dbReference type="Proteomes" id="UP000077069"/>
    </source>
</evidence>
<proteinExistence type="predicted"/>
<feature type="chain" id="PRO_5008058050" evidence="1">
    <location>
        <begin position="25"/>
        <end position="137"/>
    </location>
</feature>
<reference evidence="2 3" key="1">
    <citation type="submission" date="2016-05" db="EMBL/GenBank/DDBJ databases">
        <title>Comparative analysis of secretome profiles of manganese(II)-oxidizing ascomycete fungi.</title>
        <authorList>
            <consortium name="DOE Joint Genome Institute"/>
            <person name="Zeiner C.A."/>
            <person name="Purvine S.O."/>
            <person name="Zink E.M."/>
            <person name="Wu S."/>
            <person name="Pasa-Tolic L."/>
            <person name="Chaput D.L."/>
            <person name="Haridas S."/>
            <person name="Grigoriev I.V."/>
            <person name="Santelli C.M."/>
            <person name="Hansel C.M."/>
        </authorList>
    </citation>
    <scope>NUCLEOTIDE SEQUENCE [LARGE SCALE GENOMIC DNA]</scope>
    <source>
        <strain evidence="2 3">AP3s5-JAC2a</strain>
    </source>
</reference>
<dbReference type="AlphaFoldDB" id="A0A177CEE1"/>
<evidence type="ECO:0000256" key="1">
    <source>
        <dbReference type="SAM" id="SignalP"/>
    </source>
</evidence>
<evidence type="ECO:0000313" key="2">
    <source>
        <dbReference type="EMBL" id="OAG06003.1"/>
    </source>
</evidence>
<feature type="signal peptide" evidence="1">
    <location>
        <begin position="1"/>
        <end position="24"/>
    </location>
</feature>
<accession>A0A177CEE1</accession>
<dbReference type="EMBL" id="KV441552">
    <property type="protein sequence ID" value="OAG06003.1"/>
    <property type="molecule type" value="Genomic_DNA"/>
</dbReference>